<reference evidence="1 2" key="1">
    <citation type="journal article" date="2021" name="Nat. Commun.">
        <title>Genetic determinants of endophytism in the Arabidopsis root mycobiome.</title>
        <authorList>
            <person name="Mesny F."/>
            <person name="Miyauchi S."/>
            <person name="Thiergart T."/>
            <person name="Pickel B."/>
            <person name="Atanasova L."/>
            <person name="Karlsson M."/>
            <person name="Huettel B."/>
            <person name="Barry K.W."/>
            <person name="Haridas S."/>
            <person name="Chen C."/>
            <person name="Bauer D."/>
            <person name="Andreopoulos W."/>
            <person name="Pangilinan J."/>
            <person name="LaButti K."/>
            <person name="Riley R."/>
            <person name="Lipzen A."/>
            <person name="Clum A."/>
            <person name="Drula E."/>
            <person name="Henrissat B."/>
            <person name="Kohler A."/>
            <person name="Grigoriev I.V."/>
            <person name="Martin F.M."/>
            <person name="Hacquard S."/>
        </authorList>
    </citation>
    <scope>NUCLEOTIDE SEQUENCE [LARGE SCALE GENOMIC DNA]</scope>
    <source>
        <strain evidence="1 2">MPI-SDFR-AT-0079</strain>
    </source>
</reference>
<gene>
    <name evidence="1" type="ORF">F5144DRAFT_547375</name>
</gene>
<evidence type="ECO:0000313" key="1">
    <source>
        <dbReference type="EMBL" id="KAH6631233.1"/>
    </source>
</evidence>
<keyword evidence="2" id="KW-1185">Reference proteome</keyword>
<accession>A0ACB7P720</accession>
<comment type="caution">
    <text evidence="1">The sequence shown here is derived from an EMBL/GenBank/DDBJ whole genome shotgun (WGS) entry which is preliminary data.</text>
</comment>
<proteinExistence type="predicted"/>
<organism evidence="1 2">
    <name type="scientific">Chaetomium tenue</name>
    <dbReference type="NCBI Taxonomy" id="1854479"/>
    <lineage>
        <taxon>Eukaryota</taxon>
        <taxon>Fungi</taxon>
        <taxon>Dikarya</taxon>
        <taxon>Ascomycota</taxon>
        <taxon>Pezizomycotina</taxon>
        <taxon>Sordariomycetes</taxon>
        <taxon>Sordariomycetidae</taxon>
        <taxon>Sordariales</taxon>
        <taxon>Chaetomiaceae</taxon>
        <taxon>Chaetomium</taxon>
    </lineage>
</organism>
<evidence type="ECO:0000313" key="2">
    <source>
        <dbReference type="Proteomes" id="UP000724584"/>
    </source>
</evidence>
<name>A0ACB7P720_9PEZI</name>
<sequence length="203" mass="22550">MDHEDMVREPKWQIKTNMGKTRHRWEPRKSRNEAQGQTERKAKPSGMHRGKEIVFRGSGTPDQLRGNPLIPVIENATLGRRTALPRSPVDALVAISRKRDMNAADSRRNSRKSPILTTYPEEGYRRGSDGTNAADRRCSPVGPGSGTALTFTGPARQIVNTPLWTRTRAKQATGRQHPQLGTLGWDQCWPRFANAATNGSTAS</sequence>
<protein>
    <submittedName>
        <fullName evidence="1">Uncharacterized protein</fullName>
    </submittedName>
</protein>
<dbReference type="EMBL" id="JAGIZQ010000004">
    <property type="protein sequence ID" value="KAH6631233.1"/>
    <property type="molecule type" value="Genomic_DNA"/>
</dbReference>
<dbReference type="Proteomes" id="UP000724584">
    <property type="component" value="Unassembled WGS sequence"/>
</dbReference>